<sequence length="179" mass="19917">MLVNEKIIFSILGWMVFYVFCCLVVSMIRRNNHLLPTDPQRAWHDNTPCTALKYASGFYLVYALLIIIAIGAICLLSALVWLSQGCPTRGHPDSQAEAYELDEFAVHSAAPAYRRSCDTLPRYPDLAHLSPSSRSVTDHRHGDVQMQMIGAEHSPQKDPAPPYSITRRGTGTVDLEGDS</sequence>
<keyword evidence="2" id="KW-1133">Transmembrane helix</keyword>
<gene>
    <name evidence="3" type="ORF">QBC41DRAFT_302419</name>
</gene>
<keyword evidence="2" id="KW-0812">Transmembrane</keyword>
<keyword evidence="4" id="KW-1185">Reference proteome</keyword>
<evidence type="ECO:0000256" key="1">
    <source>
        <dbReference type="SAM" id="MobiDB-lite"/>
    </source>
</evidence>
<evidence type="ECO:0000256" key="2">
    <source>
        <dbReference type="SAM" id="Phobius"/>
    </source>
</evidence>
<reference evidence="3" key="1">
    <citation type="submission" date="2023-06" db="EMBL/GenBank/DDBJ databases">
        <title>Genome-scale phylogeny and comparative genomics of the fungal order Sordariales.</title>
        <authorList>
            <consortium name="Lawrence Berkeley National Laboratory"/>
            <person name="Hensen N."/>
            <person name="Bonometti L."/>
            <person name="Westerberg I."/>
            <person name="Brannstrom I.O."/>
            <person name="Guillou S."/>
            <person name="Cros-Aarteil S."/>
            <person name="Calhoun S."/>
            <person name="Haridas S."/>
            <person name="Kuo A."/>
            <person name="Mondo S."/>
            <person name="Pangilinan J."/>
            <person name="Riley R."/>
            <person name="Labutti K."/>
            <person name="Andreopoulos B."/>
            <person name="Lipzen A."/>
            <person name="Chen C."/>
            <person name="Yanf M."/>
            <person name="Daum C."/>
            <person name="Ng V."/>
            <person name="Clum A."/>
            <person name="Steindorff A."/>
            <person name="Ohm R."/>
            <person name="Martin F."/>
            <person name="Silar P."/>
            <person name="Natvig D."/>
            <person name="Lalanne C."/>
            <person name="Gautier V."/>
            <person name="Ament-Velasquez S.L."/>
            <person name="Kruys A."/>
            <person name="Hutchinson M.I."/>
            <person name="Powell A.J."/>
            <person name="Barry K."/>
            <person name="Miller A.N."/>
            <person name="Grigoriev I.V."/>
            <person name="Debuchy R."/>
            <person name="Gladieux P."/>
            <person name="Thoren M.H."/>
            <person name="Johannesson H."/>
        </authorList>
    </citation>
    <scope>NUCLEOTIDE SEQUENCE</scope>
    <source>
        <strain evidence="3">CBS 307.81</strain>
    </source>
</reference>
<feature type="transmembrane region" description="Helical" evidence="2">
    <location>
        <begin position="59"/>
        <end position="82"/>
    </location>
</feature>
<dbReference type="AlphaFoldDB" id="A0AA40DD21"/>
<organism evidence="3 4">
    <name type="scientific">Cercophora samala</name>
    <dbReference type="NCBI Taxonomy" id="330535"/>
    <lineage>
        <taxon>Eukaryota</taxon>
        <taxon>Fungi</taxon>
        <taxon>Dikarya</taxon>
        <taxon>Ascomycota</taxon>
        <taxon>Pezizomycotina</taxon>
        <taxon>Sordariomycetes</taxon>
        <taxon>Sordariomycetidae</taxon>
        <taxon>Sordariales</taxon>
        <taxon>Lasiosphaeriaceae</taxon>
        <taxon>Cercophora</taxon>
    </lineage>
</organism>
<name>A0AA40DD21_9PEZI</name>
<keyword evidence="2" id="KW-0472">Membrane</keyword>
<feature type="transmembrane region" description="Helical" evidence="2">
    <location>
        <begin position="7"/>
        <end position="28"/>
    </location>
</feature>
<dbReference type="EMBL" id="JAULSY010000041">
    <property type="protein sequence ID" value="KAK0669586.1"/>
    <property type="molecule type" value="Genomic_DNA"/>
</dbReference>
<accession>A0AA40DD21</accession>
<proteinExistence type="predicted"/>
<evidence type="ECO:0000313" key="4">
    <source>
        <dbReference type="Proteomes" id="UP001174997"/>
    </source>
</evidence>
<feature type="region of interest" description="Disordered" evidence="1">
    <location>
        <begin position="150"/>
        <end position="179"/>
    </location>
</feature>
<protein>
    <submittedName>
        <fullName evidence="3">Uncharacterized protein</fullName>
    </submittedName>
</protein>
<dbReference type="Proteomes" id="UP001174997">
    <property type="component" value="Unassembled WGS sequence"/>
</dbReference>
<comment type="caution">
    <text evidence="3">The sequence shown here is derived from an EMBL/GenBank/DDBJ whole genome shotgun (WGS) entry which is preliminary data.</text>
</comment>
<evidence type="ECO:0000313" key="3">
    <source>
        <dbReference type="EMBL" id="KAK0669586.1"/>
    </source>
</evidence>